<keyword evidence="6 7" id="KW-0520">NAD</keyword>
<proteinExistence type="inferred from homology"/>
<evidence type="ECO:0000256" key="4">
    <source>
        <dbReference type="ARBA" id="ARBA00022741"/>
    </source>
</evidence>
<dbReference type="NCBIfam" id="TIGR00552">
    <property type="entry name" value="nadE"/>
    <property type="match status" value="1"/>
</dbReference>
<dbReference type="Pfam" id="PF00795">
    <property type="entry name" value="CN_hydrolase"/>
    <property type="match status" value="1"/>
</dbReference>
<evidence type="ECO:0000256" key="1">
    <source>
        <dbReference type="ARBA" id="ARBA00005188"/>
    </source>
</evidence>
<feature type="binding site" evidence="7">
    <location>
        <begin position="367"/>
        <end position="374"/>
    </location>
    <ligand>
        <name>ATP</name>
        <dbReference type="ChEBI" id="CHEBI:30616"/>
    </ligand>
</feature>
<dbReference type="HAMAP" id="MF_02090">
    <property type="entry name" value="NadE_glutamine_dep"/>
    <property type="match status" value="1"/>
</dbReference>
<feature type="binding site" evidence="7">
    <location>
        <position position="215"/>
    </location>
    <ligand>
        <name>L-glutamine</name>
        <dbReference type="ChEBI" id="CHEBI:58359"/>
    </ligand>
</feature>
<dbReference type="PANTHER" id="PTHR23090:SF9">
    <property type="entry name" value="GLUTAMINE-DEPENDENT NAD(+) SYNTHETASE"/>
    <property type="match status" value="1"/>
</dbReference>
<comment type="function">
    <text evidence="7">Catalyzes the ATP-dependent amidation of deamido-NAD to form NAD. Uses L-glutamine as a nitrogen source.</text>
</comment>
<comment type="similarity">
    <text evidence="9">Belongs to the NAD synthetase family.</text>
</comment>
<dbReference type="Gene3D" id="3.60.110.10">
    <property type="entry name" value="Carbon-nitrogen hydrolase"/>
    <property type="match status" value="1"/>
</dbReference>
<dbReference type="RefSeq" id="WP_272747584.1">
    <property type="nucleotide sequence ID" value="NZ_JAQQKX010000004.1"/>
</dbReference>
<name>A0ABT5HT44_9CAUL</name>
<dbReference type="InterPro" id="IPR003694">
    <property type="entry name" value="NAD_synthase"/>
</dbReference>
<comment type="pathway">
    <text evidence="1 7 8">Cofactor biosynthesis; NAD(+) biosynthesis; NAD(+) from deamido-NAD(+) (L-Gln route): step 1/1.</text>
</comment>
<dbReference type="SUPFAM" id="SSF52402">
    <property type="entry name" value="Adenine nucleotide alpha hydrolases-like"/>
    <property type="match status" value="1"/>
</dbReference>
<feature type="domain" description="CN hydrolase" evidence="10">
    <location>
        <begin position="17"/>
        <end position="281"/>
    </location>
</feature>
<keyword evidence="5 7" id="KW-0067">ATP-binding</keyword>
<dbReference type="InterPro" id="IPR036526">
    <property type="entry name" value="C-N_Hydrolase_sf"/>
</dbReference>
<comment type="caution">
    <text evidence="11">The sequence shown here is derived from an EMBL/GenBank/DDBJ whole genome shotgun (WGS) entry which is preliminary data.</text>
</comment>
<dbReference type="Gene3D" id="1.10.10.1140">
    <property type="entry name" value="Glutamine-dependent NAD+ synthetase, C-terminal domain"/>
    <property type="match status" value="1"/>
</dbReference>
<dbReference type="EMBL" id="JAQQKX010000004">
    <property type="protein sequence ID" value="MDC7683107.1"/>
    <property type="molecule type" value="Genomic_DNA"/>
</dbReference>
<keyword evidence="4 7" id="KW-0547">Nucleotide-binding</keyword>
<feature type="active site" description="Proton acceptor; for glutaminase activity" evidence="7">
    <location>
        <position position="57"/>
    </location>
</feature>
<dbReference type="InterPro" id="IPR014445">
    <property type="entry name" value="Gln-dep_NAD_synthase"/>
</dbReference>
<dbReference type="PANTHER" id="PTHR23090">
    <property type="entry name" value="NH 3 /GLUTAMINE-DEPENDENT NAD + SYNTHETASE"/>
    <property type="match status" value="1"/>
</dbReference>
<dbReference type="SUPFAM" id="SSF56317">
    <property type="entry name" value="Carbon-nitrogen hydrolase"/>
    <property type="match status" value="1"/>
</dbReference>
<dbReference type="InterPro" id="IPR003010">
    <property type="entry name" value="C-N_Hydrolase"/>
</dbReference>
<evidence type="ECO:0000256" key="8">
    <source>
        <dbReference type="PIRNR" id="PIRNR006630"/>
    </source>
</evidence>
<feature type="active site" description="Nucleophile; for glutaminase activity" evidence="7">
    <location>
        <position position="182"/>
    </location>
</feature>
<reference evidence="11 12" key="1">
    <citation type="submission" date="2023-01" db="EMBL/GenBank/DDBJ databases">
        <title>Novel species of the genus Asticcacaulis isolated from rivers.</title>
        <authorList>
            <person name="Lu H."/>
        </authorList>
    </citation>
    <scope>NUCLEOTIDE SEQUENCE [LARGE SCALE GENOMIC DNA]</scope>
    <source>
        <strain evidence="11 12">BYS171W</strain>
    </source>
</reference>
<dbReference type="NCBIfam" id="NF002730">
    <property type="entry name" value="PRK02628.1"/>
    <property type="match status" value="1"/>
</dbReference>
<evidence type="ECO:0000256" key="2">
    <source>
        <dbReference type="ARBA" id="ARBA00007145"/>
    </source>
</evidence>
<dbReference type="Proteomes" id="UP001214854">
    <property type="component" value="Unassembled WGS sequence"/>
</dbReference>
<feature type="active site" description="For glutaminase activity" evidence="7">
    <location>
        <position position="126"/>
    </location>
</feature>
<dbReference type="GO" id="GO:0008795">
    <property type="term" value="F:NAD+ synthase activity"/>
    <property type="evidence" value="ECO:0007669"/>
    <property type="project" value="UniProtKB-EC"/>
</dbReference>
<feature type="binding site" evidence="7">
    <location>
        <position position="481"/>
    </location>
    <ligand>
        <name>ATP</name>
        <dbReference type="ChEBI" id="CHEBI:30616"/>
    </ligand>
</feature>
<feature type="binding site" evidence="7">
    <location>
        <position position="209"/>
    </location>
    <ligand>
        <name>L-glutamine</name>
        <dbReference type="ChEBI" id="CHEBI:58359"/>
    </ligand>
</feature>
<feature type="binding site" evidence="7">
    <location>
        <position position="457"/>
    </location>
    <ligand>
        <name>deamido-NAD(+)</name>
        <dbReference type="ChEBI" id="CHEBI:58437"/>
        <note>ligand shared between two neighboring subunits</note>
    </ligand>
</feature>
<dbReference type="InterPro" id="IPR014729">
    <property type="entry name" value="Rossmann-like_a/b/a_fold"/>
</dbReference>
<dbReference type="Pfam" id="PF02540">
    <property type="entry name" value="NAD_synthase"/>
    <property type="match status" value="1"/>
</dbReference>
<dbReference type="CDD" id="cd00553">
    <property type="entry name" value="NAD_synthase"/>
    <property type="match status" value="1"/>
</dbReference>
<dbReference type="InterPro" id="IPR041856">
    <property type="entry name" value="NAD+_synth_C"/>
</dbReference>
<accession>A0ABT5HT44</accession>
<evidence type="ECO:0000256" key="7">
    <source>
        <dbReference type="HAMAP-Rule" id="MF_02090"/>
    </source>
</evidence>
<dbReference type="EC" id="6.3.5.1" evidence="7 8"/>
<feature type="binding site" evidence="7">
    <location>
        <begin position="491"/>
        <end position="494"/>
    </location>
    <ligand>
        <name>deamido-NAD(+)</name>
        <dbReference type="ChEBI" id="CHEBI:58437"/>
        <note>ligand shared between two neighboring subunits</note>
    </ligand>
</feature>
<dbReference type="PIRSF" id="PIRSF006630">
    <property type="entry name" value="NADS_GAT"/>
    <property type="match status" value="1"/>
</dbReference>
<feature type="binding site" evidence="7">
    <location>
        <position position="132"/>
    </location>
    <ligand>
        <name>L-glutamine</name>
        <dbReference type="ChEBI" id="CHEBI:58359"/>
    </ligand>
</feature>
<evidence type="ECO:0000256" key="9">
    <source>
        <dbReference type="RuleBase" id="RU003811"/>
    </source>
</evidence>
<feature type="binding site" evidence="7">
    <location>
        <position position="636"/>
    </location>
    <ligand>
        <name>deamido-NAD(+)</name>
        <dbReference type="ChEBI" id="CHEBI:58437"/>
        <note>ligand shared between two neighboring subunits</note>
    </ligand>
</feature>
<organism evidence="11 12">
    <name type="scientific">Asticcacaulis aquaticus</name>
    <dbReference type="NCBI Taxonomy" id="2984212"/>
    <lineage>
        <taxon>Bacteria</taxon>
        <taxon>Pseudomonadati</taxon>
        <taxon>Pseudomonadota</taxon>
        <taxon>Alphaproteobacteria</taxon>
        <taxon>Caulobacterales</taxon>
        <taxon>Caulobacteraceae</taxon>
        <taxon>Asticcacaulis</taxon>
    </lineage>
</organism>
<evidence type="ECO:0000256" key="5">
    <source>
        <dbReference type="ARBA" id="ARBA00022840"/>
    </source>
</evidence>
<dbReference type="InterPro" id="IPR022310">
    <property type="entry name" value="NAD/GMP_synthase"/>
</dbReference>
<comment type="catalytic activity">
    <reaction evidence="7 8">
        <text>deamido-NAD(+) + L-glutamine + ATP + H2O = L-glutamate + AMP + diphosphate + NAD(+) + H(+)</text>
        <dbReference type="Rhea" id="RHEA:24384"/>
        <dbReference type="ChEBI" id="CHEBI:15377"/>
        <dbReference type="ChEBI" id="CHEBI:15378"/>
        <dbReference type="ChEBI" id="CHEBI:29985"/>
        <dbReference type="ChEBI" id="CHEBI:30616"/>
        <dbReference type="ChEBI" id="CHEBI:33019"/>
        <dbReference type="ChEBI" id="CHEBI:57540"/>
        <dbReference type="ChEBI" id="CHEBI:58359"/>
        <dbReference type="ChEBI" id="CHEBI:58437"/>
        <dbReference type="ChEBI" id="CHEBI:456215"/>
        <dbReference type="EC" id="6.3.5.1"/>
    </reaction>
</comment>
<evidence type="ECO:0000256" key="6">
    <source>
        <dbReference type="ARBA" id="ARBA00023027"/>
    </source>
</evidence>
<dbReference type="Gene3D" id="3.40.50.620">
    <property type="entry name" value="HUPs"/>
    <property type="match status" value="1"/>
</dbReference>
<evidence type="ECO:0000313" key="11">
    <source>
        <dbReference type="EMBL" id="MDC7683107.1"/>
    </source>
</evidence>
<dbReference type="CDD" id="cd07570">
    <property type="entry name" value="GAT_Gln-NAD-synth"/>
    <property type="match status" value="1"/>
</dbReference>
<keyword evidence="12" id="KW-1185">Reference proteome</keyword>
<feature type="binding site" evidence="7">
    <location>
        <position position="486"/>
    </location>
    <ligand>
        <name>deamido-NAD(+)</name>
        <dbReference type="ChEBI" id="CHEBI:58437"/>
        <note>ligand shared between two neighboring subunits</note>
    </ligand>
</feature>
<sequence length="680" mass="75271">MTHSDLSFYSPATHGFVRIACVTPKVHIADPKANLKEHLALIKRAERHGADLVVFPELSLTGYTLDELFNQQVLLDGALSALSELSNLSGAYRCTIVVGLPLRIGHALYNCAAVIHRGRCLGIVPKTYLPNYREYYEKRYFASGADLIEAGIRVNGSGVPVDARFVFHANGFEAFTFGVEICEDLWSPVTPSTDMALNGANIIVNLSASNVLIGKSRARKALCAATSERLICAYAYSASGPGESTTDLAWDGQSLVYELGELIAEGERFTSDSIVLADIDVERIALERQRNGTFNDAVQNKNSIGHGTSFDYLPHELTDFHRPVDRFPYVPNDRERLDEDCYEAFNIQVHGLMQRLESTKTQKVVIGISGGLDSTHALIVTAKAFDRLGLPRENIQGYTMPGFGTSTGSKSDAHKLMKALGITAHELDIRPAAKRMLMDIGHPYSRGEAVYDVNFENVQAGLRTDFLFRLAGEHKGFVIGTGDLSELALGWCTYGVGDHMSHYNVNCGAPKTLIQHLIRWAAKTEFDPKAARILRSVLEREISPELVPIGAAGEVQKTEDKVGPYELQDFTLYYLTRYGLKPSKIAFLAYQAWKDAEAGDWPPDFPEHKRRAYTIGEIRKWAEVFLFRFFTISQFKRSAVPNGPKLISGGALSPRGDWRAPSDATATLWLEELRSRVPDS</sequence>
<evidence type="ECO:0000256" key="3">
    <source>
        <dbReference type="ARBA" id="ARBA00022598"/>
    </source>
</evidence>
<evidence type="ECO:0000313" key="12">
    <source>
        <dbReference type="Proteomes" id="UP001214854"/>
    </source>
</evidence>
<comment type="similarity">
    <text evidence="2 7 8">In the C-terminal section; belongs to the NAD synthetase family.</text>
</comment>
<gene>
    <name evidence="7" type="primary">nadE</name>
    <name evidence="11" type="ORF">PQU92_07450</name>
</gene>
<dbReference type="PROSITE" id="PS50263">
    <property type="entry name" value="CN_HYDROLASE"/>
    <property type="match status" value="1"/>
</dbReference>
<keyword evidence="3 7" id="KW-0436">Ligase</keyword>
<evidence type="ECO:0000259" key="10">
    <source>
        <dbReference type="PROSITE" id="PS50263"/>
    </source>
</evidence>
<protein>
    <recommendedName>
        <fullName evidence="7 8">Glutamine-dependent NAD(+) synthetase</fullName>
        <ecNumber evidence="7 8">6.3.5.1</ecNumber>
    </recommendedName>
    <alternativeName>
        <fullName evidence="7 8">NAD(+) synthase [glutamine-hydrolyzing]</fullName>
    </alternativeName>
</protein>